<feature type="chain" id="PRO_5008248914" description="Deoxyribonuclease NucA/NucB domain-containing protein" evidence="2">
    <location>
        <begin position="24"/>
        <end position="445"/>
    </location>
</feature>
<dbReference type="EMBL" id="CP015867">
    <property type="protein sequence ID" value="ANJ12147.1"/>
    <property type="molecule type" value="Genomic_DNA"/>
</dbReference>
<evidence type="ECO:0000259" key="3">
    <source>
        <dbReference type="Pfam" id="PF14040"/>
    </source>
</evidence>
<feature type="compositionally biased region" description="Pro residues" evidence="1">
    <location>
        <begin position="45"/>
        <end position="56"/>
    </location>
</feature>
<dbReference type="InterPro" id="IPR029476">
    <property type="entry name" value="DNase_NucA_NucB"/>
</dbReference>
<dbReference type="Pfam" id="PF14040">
    <property type="entry name" value="DNase_NucA_NucB"/>
    <property type="match status" value="1"/>
</dbReference>
<keyword evidence="2" id="KW-0732">Signal</keyword>
<gene>
    <name evidence="4" type="ORF">Spa2297_34350</name>
</gene>
<dbReference type="KEGG" id="spav:Spa2297_34350"/>
<geneLocation type="plasmid" evidence="5">
    <name>pspa1</name>
</geneLocation>
<keyword evidence="4" id="KW-0614">Plasmid</keyword>
<feature type="region of interest" description="Disordered" evidence="1">
    <location>
        <begin position="25"/>
        <end position="61"/>
    </location>
</feature>
<dbReference type="Proteomes" id="UP000078468">
    <property type="component" value="Plasmid pspa1"/>
</dbReference>
<accession>A0A191VB49</accession>
<evidence type="ECO:0000313" key="4">
    <source>
        <dbReference type="EMBL" id="ANJ12147.1"/>
    </source>
</evidence>
<evidence type="ECO:0000313" key="5">
    <source>
        <dbReference type="Proteomes" id="UP000078468"/>
    </source>
</evidence>
<feature type="signal peptide" evidence="2">
    <location>
        <begin position="1"/>
        <end position="23"/>
    </location>
</feature>
<organism evidence="4 5">
    <name type="scientific">Streptomyces parvulus</name>
    <dbReference type="NCBI Taxonomy" id="146923"/>
    <lineage>
        <taxon>Bacteria</taxon>
        <taxon>Bacillati</taxon>
        <taxon>Actinomycetota</taxon>
        <taxon>Actinomycetes</taxon>
        <taxon>Kitasatosporales</taxon>
        <taxon>Streptomycetaceae</taxon>
        <taxon>Streptomyces</taxon>
    </lineage>
</organism>
<evidence type="ECO:0000256" key="2">
    <source>
        <dbReference type="SAM" id="SignalP"/>
    </source>
</evidence>
<reference evidence="4 5" key="1">
    <citation type="submission" date="2016-05" db="EMBL/GenBank/DDBJ databases">
        <title>Non-Contiguous Finished Genome Sequence of Streptomyces parvulus 2297 Integrated Site-Specifically with Actinophage R4.</title>
        <authorList>
            <person name="Nishizawa T."/>
            <person name="Miura T."/>
            <person name="Harada C."/>
            <person name="Guo Y."/>
            <person name="Narisawa K."/>
            <person name="Ohta H."/>
            <person name="Takahashi H."/>
            <person name="Shirai M."/>
        </authorList>
    </citation>
    <scope>NUCLEOTIDE SEQUENCE [LARGE SCALE GENOMIC DNA]</scope>
    <source>
        <strain evidence="4 5">2297</strain>
        <plasmid evidence="5">pspa1</plasmid>
    </source>
</reference>
<proteinExistence type="predicted"/>
<name>A0A191VB49_9ACTN</name>
<sequence>MRSAFRIAAVALALGLLPTQALAAGQGTGSTAPAHGAEREDTPTIPDPTPQSPPSSKPSITSVAGCGELRAKVDAGELSAEGGKTEAACIESGSQSHITSRRMPTLAARAPVAMPDYCYDLATGDGTWYYTRTDACSISVWTLKVTDVRTGRQTGELNYLQADLIYTGADAPYWSHQVVIDKTGGWGNIGGTVVSGGGSCDGECDVAAVDKDFPTQTITTDGLTFGDILPKTTVTGIGDIGTGRTTVNYRITNPTWVKQPSSVASSPPFDVRCDNATPGTSAIGCVIHVYDAVDTVSLSGPNPAYARHIQNAQASGLPGAYPDGEPLQRLTHPSLRTKNGDTACPQTSSGGYPRPTGYSCDEYPFRSTWQGAFTGSMRQPAGPWPGRTFDGCQISALPQNVTGPKGWSACMIPAGQNSSAGSLLNRFYIDNRVLERDRFRIRIIA</sequence>
<evidence type="ECO:0000256" key="1">
    <source>
        <dbReference type="SAM" id="MobiDB-lite"/>
    </source>
</evidence>
<protein>
    <recommendedName>
        <fullName evidence="3">Deoxyribonuclease NucA/NucB domain-containing protein</fullName>
    </recommendedName>
</protein>
<feature type="domain" description="Deoxyribonuclease NucA/NucB" evidence="3">
    <location>
        <begin position="339"/>
        <end position="441"/>
    </location>
</feature>
<dbReference type="AlphaFoldDB" id="A0A191VB49"/>